<sequence>MPPITPTIPILPLLRSFAKKPSRYPPPSRFHPSRPLTTTSIPHLPHPGPRSLSSEADSTDDSSIKWFEQDLHSPQSPRRALSAPPDTAEAAKLAAEIRALSAETGDTLSSASRLADEALLGPLKGEERERVARALRERRERARELRVGRVRGVGRREGGAVRKFEEAVRDAAFALPEAGASSGVGGAGEEVDAMVPMPVRKQLWRCYARAKRRYPAAFLAALPEKLWTLLWTVQTAAGPENPLALAHAKVLVDDMQSVGREPTTAQWLLALEGQFITGDQNAQERAVGRWEEQYAAQRSRRDRSTAEAAGSESGATGEMGEDTRRAEFLQLGLRMHALLGNVTRAEQIMDELWAMQPDRDPRGRMPVLRAWLRVGGEEGRRKAWELYGLMRIVLEERGEMGENEFDTFFVAFGEAGAREEAMEILEDMEDEWRGKWEIV</sequence>
<proteinExistence type="predicted"/>
<comment type="caution">
    <text evidence="2">The sequence shown here is derived from an EMBL/GenBank/DDBJ whole genome shotgun (WGS) entry which is preliminary data.</text>
</comment>
<feature type="compositionally biased region" description="Low complexity" evidence="1">
    <location>
        <begin position="306"/>
        <end position="318"/>
    </location>
</feature>
<gene>
    <name evidence="2" type="ORF">H2201_007048</name>
</gene>
<organism evidence="2 3">
    <name type="scientific">Coniosporium apollinis</name>
    <dbReference type="NCBI Taxonomy" id="61459"/>
    <lineage>
        <taxon>Eukaryota</taxon>
        <taxon>Fungi</taxon>
        <taxon>Dikarya</taxon>
        <taxon>Ascomycota</taxon>
        <taxon>Pezizomycotina</taxon>
        <taxon>Dothideomycetes</taxon>
        <taxon>Dothideomycetes incertae sedis</taxon>
        <taxon>Coniosporium</taxon>
    </lineage>
</organism>
<keyword evidence="3" id="KW-1185">Reference proteome</keyword>
<dbReference type="Proteomes" id="UP001172684">
    <property type="component" value="Unassembled WGS sequence"/>
</dbReference>
<protein>
    <submittedName>
        <fullName evidence="2">Uncharacterized protein</fullName>
    </submittedName>
</protein>
<feature type="region of interest" description="Disordered" evidence="1">
    <location>
        <begin position="293"/>
        <end position="322"/>
    </location>
</feature>
<accession>A0ABQ9NKK1</accession>
<name>A0ABQ9NKK1_9PEZI</name>
<evidence type="ECO:0000313" key="3">
    <source>
        <dbReference type="Proteomes" id="UP001172684"/>
    </source>
</evidence>
<evidence type="ECO:0000256" key="1">
    <source>
        <dbReference type="SAM" id="MobiDB-lite"/>
    </source>
</evidence>
<reference evidence="2" key="1">
    <citation type="submission" date="2022-10" db="EMBL/GenBank/DDBJ databases">
        <title>Culturing micro-colonial fungi from biological soil crusts in the Mojave desert and describing Neophaeococcomyces mojavensis, and introducing the new genera and species Taxawa tesnikishii.</title>
        <authorList>
            <person name="Kurbessoian T."/>
            <person name="Stajich J.E."/>
        </authorList>
    </citation>
    <scope>NUCLEOTIDE SEQUENCE</scope>
    <source>
        <strain evidence="2">TK_1</strain>
    </source>
</reference>
<feature type="region of interest" description="Disordered" evidence="1">
    <location>
        <begin position="18"/>
        <end position="87"/>
    </location>
</feature>
<evidence type="ECO:0000313" key="2">
    <source>
        <dbReference type="EMBL" id="KAJ9660141.1"/>
    </source>
</evidence>
<dbReference type="EMBL" id="JAPDRL010000068">
    <property type="protein sequence ID" value="KAJ9660141.1"/>
    <property type="molecule type" value="Genomic_DNA"/>
</dbReference>